<keyword evidence="4 8" id="KW-1133">Transmembrane helix</keyword>
<feature type="transmembrane region" description="Helical" evidence="8">
    <location>
        <begin position="93"/>
        <end position="115"/>
    </location>
</feature>
<keyword evidence="5 8" id="KW-0472">Membrane</keyword>
<evidence type="ECO:0000256" key="4">
    <source>
        <dbReference type="ARBA" id="ARBA00022989"/>
    </source>
</evidence>
<evidence type="ECO:0000256" key="3">
    <source>
        <dbReference type="ARBA" id="ARBA00022692"/>
    </source>
</evidence>
<keyword evidence="3 8" id="KW-0812">Transmembrane</keyword>
<feature type="transmembrane region" description="Helical" evidence="8">
    <location>
        <begin position="63"/>
        <end position="81"/>
    </location>
</feature>
<sequence length="156" mass="16565">MPGRDLTGSETLDPDYEAPRPLVGLNPLHLLWVLCGGAIGTFARQGAESLYPSTSQGFGETVLVINALGCLLIGVLIGAFFRSPTTRVGLRLFLVTGILGGWTTYGGVTVIFLTLSHDGKIWNGLAVWIMTLVSNIGFAALGLFAGRRLSRTEEAS</sequence>
<evidence type="ECO:0000256" key="1">
    <source>
        <dbReference type="ARBA" id="ARBA00004651"/>
    </source>
</evidence>
<evidence type="ECO:0000313" key="10">
    <source>
        <dbReference type="EMBL" id="CAB4884071.1"/>
    </source>
</evidence>
<comment type="similarity">
    <text evidence="6">Belongs to the fluoride channel Fluc/FEX (TC 1.A.43) family.</text>
</comment>
<comment type="subcellular location">
    <subcellularLocation>
        <location evidence="1">Cell membrane</location>
        <topology evidence="1">Multi-pass membrane protein</topology>
    </subcellularLocation>
</comment>
<evidence type="ECO:0000313" key="9">
    <source>
        <dbReference type="EMBL" id="CAB4826468.1"/>
    </source>
</evidence>
<dbReference type="EMBL" id="CAFABE010000030">
    <property type="protein sequence ID" value="CAB4826468.1"/>
    <property type="molecule type" value="Genomic_DNA"/>
</dbReference>
<organism evidence="9">
    <name type="scientific">freshwater metagenome</name>
    <dbReference type="NCBI Taxonomy" id="449393"/>
    <lineage>
        <taxon>unclassified sequences</taxon>
        <taxon>metagenomes</taxon>
        <taxon>ecological metagenomes</taxon>
    </lineage>
</organism>
<accession>A0A6J7A1J7</accession>
<evidence type="ECO:0000256" key="8">
    <source>
        <dbReference type="SAM" id="Phobius"/>
    </source>
</evidence>
<proteinExistence type="inferred from homology"/>
<keyword evidence="2" id="KW-1003">Cell membrane</keyword>
<reference evidence="9" key="1">
    <citation type="submission" date="2020-05" db="EMBL/GenBank/DDBJ databases">
        <authorList>
            <person name="Chiriac C."/>
            <person name="Salcher M."/>
            <person name="Ghai R."/>
            <person name="Kavagutti S V."/>
        </authorList>
    </citation>
    <scope>NUCLEOTIDE SEQUENCE</scope>
</reference>
<evidence type="ECO:0000313" key="11">
    <source>
        <dbReference type="EMBL" id="CAB5028230.1"/>
    </source>
</evidence>
<name>A0A6J7A1J7_9ZZZZ</name>
<evidence type="ECO:0000256" key="7">
    <source>
        <dbReference type="ARBA" id="ARBA00035585"/>
    </source>
</evidence>
<feature type="transmembrane region" description="Helical" evidence="8">
    <location>
        <begin position="121"/>
        <end position="144"/>
    </location>
</feature>
<comment type="catalytic activity">
    <reaction evidence="7">
        <text>fluoride(in) = fluoride(out)</text>
        <dbReference type="Rhea" id="RHEA:76159"/>
        <dbReference type="ChEBI" id="CHEBI:17051"/>
    </reaction>
    <physiologicalReaction direction="left-to-right" evidence="7">
        <dbReference type="Rhea" id="RHEA:76160"/>
    </physiologicalReaction>
</comment>
<dbReference type="EMBL" id="CAFBPM010000015">
    <property type="protein sequence ID" value="CAB5028230.1"/>
    <property type="molecule type" value="Genomic_DNA"/>
</dbReference>
<protein>
    <submittedName>
        <fullName evidence="9">Unannotated protein</fullName>
    </submittedName>
</protein>
<gene>
    <name evidence="9" type="ORF">UFOPK3164_00795</name>
    <name evidence="10" type="ORF">UFOPK3427_01837</name>
    <name evidence="11" type="ORF">UFOPK4112_01387</name>
</gene>
<evidence type="ECO:0000256" key="2">
    <source>
        <dbReference type="ARBA" id="ARBA00022475"/>
    </source>
</evidence>
<evidence type="ECO:0000256" key="5">
    <source>
        <dbReference type="ARBA" id="ARBA00023136"/>
    </source>
</evidence>
<dbReference type="AlphaFoldDB" id="A0A6J7A1J7"/>
<dbReference type="GO" id="GO:0005886">
    <property type="term" value="C:plasma membrane"/>
    <property type="evidence" value="ECO:0007669"/>
    <property type="project" value="UniProtKB-SubCell"/>
</dbReference>
<feature type="transmembrane region" description="Helical" evidence="8">
    <location>
        <begin position="21"/>
        <end position="43"/>
    </location>
</feature>
<dbReference type="InterPro" id="IPR003691">
    <property type="entry name" value="FluC"/>
</dbReference>
<dbReference type="Pfam" id="PF02537">
    <property type="entry name" value="CRCB"/>
    <property type="match status" value="1"/>
</dbReference>
<dbReference type="EMBL" id="CAFBLT010000004">
    <property type="protein sequence ID" value="CAB4884071.1"/>
    <property type="molecule type" value="Genomic_DNA"/>
</dbReference>
<evidence type="ECO:0000256" key="6">
    <source>
        <dbReference type="ARBA" id="ARBA00035120"/>
    </source>
</evidence>